<gene>
    <name evidence="14" type="ORF">BRARA_D01224</name>
</gene>
<evidence type="ECO:0000259" key="13">
    <source>
        <dbReference type="Pfam" id="PF06974"/>
    </source>
</evidence>
<comment type="subcellular location">
    <subcellularLocation>
        <location evidence="1">Cell membrane</location>
        <topology evidence="1">Single-pass membrane protein</topology>
    </subcellularLocation>
    <subcellularLocation>
        <location evidence="2">Endoplasmic reticulum membrane</location>
    </subcellularLocation>
</comment>
<dbReference type="GO" id="GO:0004144">
    <property type="term" value="F:diacylglycerol O-acyltransferase activity"/>
    <property type="evidence" value="ECO:0007669"/>
    <property type="project" value="UniProtKB-EC"/>
</dbReference>
<dbReference type="AlphaFoldDB" id="A0A397ZM13"/>
<evidence type="ECO:0000256" key="8">
    <source>
        <dbReference type="ARBA" id="ARBA00024360"/>
    </source>
</evidence>
<evidence type="ECO:0000256" key="9">
    <source>
        <dbReference type="ARBA" id="ARBA00047604"/>
    </source>
</evidence>
<name>A0A397ZM13_BRACM</name>
<evidence type="ECO:0000259" key="12">
    <source>
        <dbReference type="Pfam" id="PF03007"/>
    </source>
</evidence>
<evidence type="ECO:0000256" key="3">
    <source>
        <dbReference type="ARBA" id="ARBA00004771"/>
    </source>
</evidence>
<feature type="compositionally biased region" description="Basic and acidic residues" evidence="11">
    <location>
        <begin position="407"/>
        <end position="416"/>
    </location>
</feature>
<dbReference type="PANTHER" id="PTHR31650">
    <property type="entry name" value="O-ACYLTRANSFERASE (WSD1-LIKE) FAMILY PROTEIN"/>
    <property type="match status" value="1"/>
</dbReference>
<evidence type="ECO:0000313" key="14">
    <source>
        <dbReference type="EMBL" id="RID66058.1"/>
    </source>
</evidence>
<comment type="similarity">
    <text evidence="8">In the N-terminal section; belongs to the long-chain O-acyltransferase family.</text>
</comment>
<evidence type="ECO:0000256" key="2">
    <source>
        <dbReference type="ARBA" id="ARBA00004586"/>
    </source>
</evidence>
<evidence type="ECO:0000256" key="5">
    <source>
        <dbReference type="ARBA" id="ARBA00022679"/>
    </source>
</evidence>
<organism evidence="14 15">
    <name type="scientific">Brassica campestris</name>
    <name type="common">Field mustard</name>
    <dbReference type="NCBI Taxonomy" id="3711"/>
    <lineage>
        <taxon>Eukaryota</taxon>
        <taxon>Viridiplantae</taxon>
        <taxon>Streptophyta</taxon>
        <taxon>Embryophyta</taxon>
        <taxon>Tracheophyta</taxon>
        <taxon>Spermatophyta</taxon>
        <taxon>Magnoliopsida</taxon>
        <taxon>eudicotyledons</taxon>
        <taxon>Gunneridae</taxon>
        <taxon>Pentapetalae</taxon>
        <taxon>rosids</taxon>
        <taxon>malvids</taxon>
        <taxon>Brassicales</taxon>
        <taxon>Brassicaceae</taxon>
        <taxon>Brassiceae</taxon>
        <taxon>Brassica</taxon>
    </lineage>
</organism>
<evidence type="ECO:0000256" key="11">
    <source>
        <dbReference type="SAM" id="MobiDB-lite"/>
    </source>
</evidence>
<reference evidence="14 15" key="1">
    <citation type="submission" date="2018-06" db="EMBL/GenBank/DDBJ databases">
        <title>WGS assembly of Brassica rapa FPsc.</title>
        <authorList>
            <person name="Bowman J."/>
            <person name="Kohchi T."/>
            <person name="Yamato K."/>
            <person name="Jenkins J."/>
            <person name="Shu S."/>
            <person name="Ishizaki K."/>
            <person name="Yamaoka S."/>
            <person name="Nishihama R."/>
            <person name="Nakamura Y."/>
            <person name="Berger F."/>
            <person name="Adam C."/>
            <person name="Aki S."/>
            <person name="Althoff F."/>
            <person name="Araki T."/>
            <person name="Arteaga-Vazquez M."/>
            <person name="Balasubrmanian S."/>
            <person name="Bauer D."/>
            <person name="Boehm C."/>
            <person name="Briginshaw L."/>
            <person name="Caballero-Perez J."/>
            <person name="Catarino B."/>
            <person name="Chen F."/>
            <person name="Chiyoda S."/>
            <person name="Chovatia M."/>
            <person name="Davies K."/>
            <person name="Delmans M."/>
            <person name="Demura T."/>
            <person name="Dierschke T."/>
            <person name="Dolan L."/>
            <person name="Dorantes-Acosta A."/>
            <person name="Eklund D."/>
            <person name="Florent S."/>
            <person name="Flores-Sandoval E."/>
            <person name="Fujiyama A."/>
            <person name="Fukuzawa H."/>
            <person name="Galik B."/>
            <person name="Grimanelli D."/>
            <person name="Grimwood J."/>
            <person name="Grossniklaus U."/>
            <person name="Hamada T."/>
            <person name="Haseloff J."/>
            <person name="Hetherington A."/>
            <person name="Higo A."/>
            <person name="Hirakawa Y."/>
            <person name="Hundley H."/>
            <person name="Ikeda Y."/>
            <person name="Inoue K."/>
            <person name="Inoue S."/>
            <person name="Ishida S."/>
            <person name="Jia Q."/>
            <person name="Kakita M."/>
            <person name="Kanazawa T."/>
            <person name="Kawai Y."/>
            <person name="Kawashima T."/>
            <person name="Kennedy M."/>
            <person name="Kinose K."/>
            <person name="Kinoshita T."/>
            <person name="Kohara Y."/>
            <person name="Koide E."/>
            <person name="Komatsu K."/>
            <person name="Kopischke S."/>
            <person name="Kubo M."/>
            <person name="Kyozuka J."/>
            <person name="Lagercrantz U."/>
            <person name="Lin S."/>
            <person name="Lindquist E."/>
            <person name="Lipzen A."/>
            <person name="Lu C."/>
            <person name="Luna E."/>
            <person name="Martienssen R."/>
            <person name="Minamino N."/>
            <person name="Mizutani M."/>
            <person name="Mizutani M."/>
            <person name="Mochizuki N."/>
            <person name="Monte I."/>
            <person name="Mosher R."/>
            <person name="Nagasaki H."/>
            <person name="Nakagami H."/>
            <person name="Naramoto S."/>
            <person name="Nishitani K."/>
            <person name="Ohtani M."/>
            <person name="Okamoto T."/>
            <person name="Okumura M."/>
            <person name="Phillips J."/>
            <person name="Pollak B."/>
            <person name="Reinders A."/>
            <person name="Roevekamp M."/>
            <person name="Sano R."/>
            <person name="Sawa S."/>
            <person name="Schmid M."/>
            <person name="Shirakawa M."/>
            <person name="Solano R."/>
            <person name="Spunde A."/>
            <person name="Suetsugu N."/>
            <person name="Sugano S."/>
            <person name="Sugiyama A."/>
            <person name="Sun R."/>
            <person name="Suzuki Y."/>
            <person name="Takenaka M."/>
            <person name="Takezawa D."/>
            <person name="Tomogane H."/>
            <person name="Tsuzuki M."/>
            <person name="Ueda T."/>
            <person name="Umeda M."/>
            <person name="Ward J."/>
            <person name="Watanabe Y."/>
            <person name="Yazaki K."/>
            <person name="Yokoyama R."/>
            <person name="Yoshitake Y."/>
            <person name="Yotsui I."/>
            <person name="Zachgo S."/>
            <person name="Schmutz J."/>
        </authorList>
    </citation>
    <scope>NUCLEOTIDE SEQUENCE [LARGE SCALE GENOMIC DNA]</scope>
    <source>
        <strain evidence="15">cv. B-3</strain>
    </source>
</reference>
<dbReference type="GO" id="GO:0019432">
    <property type="term" value="P:triglyceride biosynthetic process"/>
    <property type="evidence" value="ECO:0007669"/>
    <property type="project" value="UniProtKB-UniPathway"/>
</dbReference>
<dbReference type="PANTHER" id="PTHR31650:SF55">
    <property type="entry name" value="BNAA04G11680D PROTEIN"/>
    <property type="match status" value="1"/>
</dbReference>
<dbReference type="InterPro" id="IPR004255">
    <property type="entry name" value="O-acyltransferase_WSD1_N"/>
</dbReference>
<dbReference type="Pfam" id="PF06974">
    <property type="entry name" value="WS_DGAT_C"/>
    <property type="match status" value="1"/>
</dbReference>
<dbReference type="GO" id="GO:0047196">
    <property type="term" value="F:long-chain-alcohol O-fatty-acyltransferase activity"/>
    <property type="evidence" value="ECO:0007669"/>
    <property type="project" value="UniProtKB-EC"/>
</dbReference>
<keyword evidence="7" id="KW-0012">Acyltransferase</keyword>
<evidence type="ECO:0000256" key="6">
    <source>
        <dbReference type="ARBA" id="ARBA00022824"/>
    </source>
</evidence>
<dbReference type="UniPathway" id="UPA00282"/>
<feature type="region of interest" description="Disordered" evidence="11">
    <location>
        <begin position="407"/>
        <end position="427"/>
    </location>
</feature>
<comment type="catalytic activity">
    <reaction evidence="9">
        <text>a long chain fatty alcohol + a fatty acyl-CoA = a long-chain alcohol wax ester + CoA</text>
        <dbReference type="Rhea" id="RHEA:38443"/>
        <dbReference type="ChEBI" id="CHEBI:17135"/>
        <dbReference type="ChEBI" id="CHEBI:57287"/>
        <dbReference type="ChEBI" id="CHEBI:77636"/>
        <dbReference type="ChEBI" id="CHEBI:235323"/>
        <dbReference type="EC" id="2.3.1.75"/>
    </reaction>
</comment>
<dbReference type="EMBL" id="CM010631">
    <property type="protein sequence ID" value="RID66058.1"/>
    <property type="molecule type" value="Genomic_DNA"/>
</dbReference>
<keyword evidence="6" id="KW-0256">Endoplasmic reticulum</keyword>
<feature type="domain" description="O-acyltransferase WSD1 C-terminal" evidence="13">
    <location>
        <begin position="274"/>
        <end position="408"/>
    </location>
</feature>
<sequence length="427" mass="47452">MGDEDEEPLSPMARVFQLPDNDCCVITIIVRCGASWIKTRVNVEDHVIVADVDMNEIGEDGESFVEDYISRLTMLPLNKSKPLWDIHILNVKTSDAEAVCVIRSHHSLGDGTSLMSLLLACTSHEDTVTTIPPQKGRKMVDKDKGSRILRSVHKICSSLKLIWNNFVDILLVLATTLFLKDSKTPLKGDTGVENNQKKFCHRVVPIDDIKLIKEPMNMTINDVLLGITQAALSRYLEQFPGKIRLRAGVFVNLRPDTGIQSLAYMMAKSSKCRWGNYINSTIFLFSIRLETDPLVYLSKAKSTMDRKKNSLQPALLYSNTAFILDILGAKASAIIFNRLVSNITTFISNMIGPKEEISFHGHPIAYIAPSVYGHAHALSIHFLSYAEKMVISIGVDPTAVPNPHKLCDRGLSESDKSSSLGKRITLV</sequence>
<evidence type="ECO:0000256" key="4">
    <source>
        <dbReference type="ARBA" id="ARBA00005189"/>
    </source>
</evidence>
<evidence type="ECO:0000256" key="1">
    <source>
        <dbReference type="ARBA" id="ARBA00004162"/>
    </source>
</evidence>
<protein>
    <submittedName>
        <fullName evidence="14">Uncharacterized protein</fullName>
    </submittedName>
</protein>
<evidence type="ECO:0000256" key="10">
    <source>
        <dbReference type="ARBA" id="ARBA00048109"/>
    </source>
</evidence>
<dbReference type="InterPro" id="IPR009721">
    <property type="entry name" value="O-acyltransferase_WSD1_C"/>
</dbReference>
<keyword evidence="5" id="KW-0808">Transferase</keyword>
<accession>A0A397ZM13</accession>
<dbReference type="Pfam" id="PF03007">
    <property type="entry name" value="WS_DGAT_cat"/>
    <property type="match status" value="1"/>
</dbReference>
<evidence type="ECO:0000313" key="15">
    <source>
        <dbReference type="Proteomes" id="UP000264353"/>
    </source>
</evidence>
<comment type="pathway">
    <text evidence="3">Glycerolipid metabolism; triacylglycerol biosynthesis.</text>
</comment>
<comment type="catalytic activity">
    <reaction evidence="10">
        <text>an acyl-CoA + a 1,2-diacyl-sn-glycerol = a triacyl-sn-glycerol + CoA</text>
        <dbReference type="Rhea" id="RHEA:10868"/>
        <dbReference type="ChEBI" id="CHEBI:17815"/>
        <dbReference type="ChEBI" id="CHEBI:57287"/>
        <dbReference type="ChEBI" id="CHEBI:58342"/>
        <dbReference type="ChEBI" id="CHEBI:64615"/>
        <dbReference type="EC" id="2.3.1.20"/>
    </reaction>
</comment>
<dbReference type="GO" id="GO:0005789">
    <property type="term" value="C:endoplasmic reticulum membrane"/>
    <property type="evidence" value="ECO:0007669"/>
    <property type="project" value="UniProtKB-SubCell"/>
</dbReference>
<dbReference type="GO" id="GO:0005886">
    <property type="term" value="C:plasma membrane"/>
    <property type="evidence" value="ECO:0007669"/>
    <property type="project" value="UniProtKB-SubCell"/>
</dbReference>
<proteinExistence type="inferred from homology"/>
<evidence type="ECO:0000256" key="7">
    <source>
        <dbReference type="ARBA" id="ARBA00023315"/>
    </source>
</evidence>
<feature type="domain" description="O-acyltransferase WSD1-like N-terminal" evidence="12">
    <location>
        <begin position="65"/>
        <end position="223"/>
    </location>
</feature>
<dbReference type="InterPro" id="IPR045034">
    <property type="entry name" value="O-acyltransferase_WSD1-like"/>
</dbReference>
<comment type="pathway">
    <text evidence="4">Lipid metabolism.</text>
</comment>
<dbReference type="Proteomes" id="UP000264353">
    <property type="component" value="Chromosome A4"/>
</dbReference>